<dbReference type="STRING" id="212602.A0A420HT51"/>
<dbReference type="InterPro" id="IPR007860">
    <property type="entry name" value="DNA_mmatch_repair_MutS_con_dom"/>
</dbReference>
<dbReference type="GO" id="GO:0005634">
    <property type="term" value="C:nucleus"/>
    <property type="evidence" value="ECO:0007669"/>
    <property type="project" value="TreeGrafter"/>
</dbReference>
<evidence type="ECO:0000259" key="4">
    <source>
        <dbReference type="Pfam" id="PF05192"/>
    </source>
</evidence>
<evidence type="ECO:0000313" key="6">
    <source>
        <dbReference type="Proteomes" id="UP000286134"/>
    </source>
</evidence>
<accession>A0A420HT51</accession>
<feature type="domain" description="DNA mismatch repair protein MutS core" evidence="4">
    <location>
        <begin position="225"/>
        <end position="299"/>
    </location>
</feature>
<dbReference type="InterPro" id="IPR036678">
    <property type="entry name" value="MutS_con_dom_sf"/>
</dbReference>
<feature type="region of interest" description="Disordered" evidence="2">
    <location>
        <begin position="1"/>
        <end position="58"/>
    </location>
</feature>
<evidence type="ECO:0000256" key="2">
    <source>
        <dbReference type="SAM" id="MobiDB-lite"/>
    </source>
</evidence>
<evidence type="ECO:0000259" key="3">
    <source>
        <dbReference type="Pfam" id="PF05188"/>
    </source>
</evidence>
<dbReference type="GO" id="GO:0140664">
    <property type="term" value="F:ATP-dependent DNA damage sensor activity"/>
    <property type="evidence" value="ECO:0007669"/>
    <property type="project" value="InterPro"/>
</dbReference>
<dbReference type="OrthoDB" id="276261at2759"/>
<keyword evidence="6" id="KW-1185">Reference proteome</keyword>
<dbReference type="Gene3D" id="3.30.420.110">
    <property type="entry name" value="MutS, connector domain"/>
    <property type="match status" value="1"/>
</dbReference>
<dbReference type="Proteomes" id="UP000286134">
    <property type="component" value="Unassembled WGS sequence"/>
</dbReference>
<organism evidence="5 6">
    <name type="scientific">Erysiphe neolycopersici</name>
    <dbReference type="NCBI Taxonomy" id="212602"/>
    <lineage>
        <taxon>Eukaryota</taxon>
        <taxon>Fungi</taxon>
        <taxon>Dikarya</taxon>
        <taxon>Ascomycota</taxon>
        <taxon>Pezizomycotina</taxon>
        <taxon>Leotiomycetes</taxon>
        <taxon>Erysiphales</taxon>
        <taxon>Erysiphaceae</taxon>
        <taxon>Erysiphe</taxon>
    </lineage>
</organism>
<name>A0A420HT51_9PEZI</name>
<dbReference type="InterPro" id="IPR007696">
    <property type="entry name" value="DNA_mismatch_repair_MutS_core"/>
</dbReference>
<feature type="compositionally biased region" description="Polar residues" evidence="2">
    <location>
        <begin position="18"/>
        <end position="32"/>
    </location>
</feature>
<comment type="similarity">
    <text evidence="1">Belongs to the DNA mismatch repair MutS family.</text>
</comment>
<dbReference type="InterPro" id="IPR036187">
    <property type="entry name" value="DNA_mismatch_repair_MutS_sf"/>
</dbReference>
<dbReference type="GO" id="GO:0006298">
    <property type="term" value="P:mismatch repair"/>
    <property type="evidence" value="ECO:0007669"/>
    <property type="project" value="InterPro"/>
</dbReference>
<dbReference type="GO" id="GO:0005524">
    <property type="term" value="F:ATP binding"/>
    <property type="evidence" value="ECO:0007669"/>
    <property type="project" value="InterPro"/>
</dbReference>
<evidence type="ECO:0000313" key="5">
    <source>
        <dbReference type="EMBL" id="RKF60612.1"/>
    </source>
</evidence>
<dbReference type="Pfam" id="PF05188">
    <property type="entry name" value="MutS_II"/>
    <property type="match status" value="1"/>
</dbReference>
<comment type="caution">
    <text evidence="5">The sequence shown here is derived from an EMBL/GenBank/DDBJ whole genome shotgun (WGS) entry which is preliminary data.</text>
</comment>
<protein>
    <submittedName>
        <fullName evidence="5">MutS protein-like protein 4</fullName>
    </submittedName>
</protein>
<dbReference type="SUPFAM" id="SSF48334">
    <property type="entry name" value="DNA repair protein MutS, domain III"/>
    <property type="match status" value="1"/>
</dbReference>
<dbReference type="GO" id="GO:0007131">
    <property type="term" value="P:reciprocal meiotic recombination"/>
    <property type="evidence" value="ECO:0007669"/>
    <property type="project" value="TreeGrafter"/>
</dbReference>
<sequence>MSTTRSYSCYSTQKSSSRHGSILTSTLQASHDQASESSRSTSRRRGKQNPYKNARSVVGKGESQRIVCAISEGRGISPTVGLASVNITNGEAILSQICDNQFYIRLLNKIEALGPTEILIISAYGPPNPKSKMYLVIEENISCAKLVTIDRKYWSETAGLDYIQNLAFHQDIEAIKVAVAGNYFATCCLAAALKYIELSLSLTFAFHSLRIKYQASEGSMMIDLSTVQSLELIQNLQNSKSKDCLFGLMNETLTPMGTRLLKSNILQPSTQAEVLAQRYQALEELITKEEIFMQTRQGLSVYLFVLAILLLS</sequence>
<feature type="compositionally biased region" description="Low complexity" evidence="2">
    <location>
        <begin position="1"/>
        <end position="15"/>
    </location>
</feature>
<dbReference type="GO" id="GO:0030983">
    <property type="term" value="F:mismatched DNA binding"/>
    <property type="evidence" value="ECO:0007669"/>
    <property type="project" value="InterPro"/>
</dbReference>
<evidence type="ECO:0000256" key="1">
    <source>
        <dbReference type="ARBA" id="ARBA00006271"/>
    </source>
</evidence>
<feature type="domain" description="DNA mismatch repair protein MutS connector" evidence="3">
    <location>
        <begin position="67"/>
        <end position="198"/>
    </location>
</feature>
<dbReference type="PANTHER" id="PTHR11361:SF21">
    <property type="entry name" value="MUTS PROTEIN HOMOLOG 4"/>
    <property type="match status" value="1"/>
</dbReference>
<dbReference type="AlphaFoldDB" id="A0A420HT51"/>
<dbReference type="Pfam" id="PF05192">
    <property type="entry name" value="MutS_III"/>
    <property type="match status" value="1"/>
</dbReference>
<gene>
    <name evidence="5" type="ORF">OnM2_049032</name>
</gene>
<reference evidence="5 6" key="1">
    <citation type="journal article" date="2018" name="BMC Genomics">
        <title>Comparative genome analyses reveal sequence features reflecting distinct modes of host-adaptation between dicot and monocot powdery mildew.</title>
        <authorList>
            <person name="Wu Y."/>
            <person name="Ma X."/>
            <person name="Pan Z."/>
            <person name="Kale S.D."/>
            <person name="Song Y."/>
            <person name="King H."/>
            <person name="Zhang Q."/>
            <person name="Presley C."/>
            <person name="Deng X."/>
            <person name="Wei C.I."/>
            <person name="Xiao S."/>
        </authorList>
    </citation>
    <scope>NUCLEOTIDE SEQUENCE [LARGE SCALE GENOMIC DNA]</scope>
    <source>
        <strain evidence="5">UMSG2</strain>
    </source>
</reference>
<dbReference type="InterPro" id="IPR045076">
    <property type="entry name" value="MutS"/>
</dbReference>
<dbReference type="PANTHER" id="PTHR11361">
    <property type="entry name" value="DNA MISMATCH REPAIR PROTEIN MUTS FAMILY MEMBER"/>
    <property type="match status" value="1"/>
</dbReference>
<dbReference type="Gene3D" id="1.10.1420.10">
    <property type="match status" value="1"/>
</dbReference>
<dbReference type="EMBL" id="MCFK01004929">
    <property type="protein sequence ID" value="RKF60612.1"/>
    <property type="molecule type" value="Genomic_DNA"/>
</dbReference>
<proteinExistence type="inferred from homology"/>
<dbReference type="SUPFAM" id="SSF53150">
    <property type="entry name" value="DNA repair protein MutS, domain II"/>
    <property type="match status" value="1"/>
</dbReference>